<dbReference type="PROSITE" id="PS50053">
    <property type="entry name" value="UBIQUITIN_2"/>
    <property type="match status" value="1"/>
</dbReference>
<comment type="caution">
    <text evidence="2">The sequence shown here is derived from an EMBL/GenBank/DDBJ whole genome shotgun (WGS) entry which is preliminary data.</text>
</comment>
<sequence>MPSSADDYRVSVMTMNEQLLKNYGDFITIELEEGASAISVAALKYKIEQKIGISPERITLRCKKPYAIPCSDDILHDEIVFLSLDEYKIFVWYYGKKYSVWMNSADTMSVLKKKIHGVINIDPARQTLYQFDLAELESAIGEKINERVLLDATDEKQEPRKIERAMRNVNGALIDEVDSHKTMAQYGIEEKANIYVSVDGFEILVQYEEEKIGKNGVVKLKSNPYYIYGVKATDTVATLKYKIANEEVHSFQSSRTILAQQLTVRLGSHYDIALEDNKTMKDYGIGRLGTVYASTFEFEICVWYGGKPYTIVVNKGNTVQTLKQKIKGIIGIPPERQTLRRNLPTAKVLEDNKKTMEFYVIEKGTIVFLALDEFVIHVDYLLEQTHKKGLKLKELKKENTRNVWVNSEDTVEVLKHKIDAMMAWIGLFHYEFINGHECLTASGGDENVKTVKQCGIKQGHTFKVKEMKL</sequence>
<dbReference type="PANTHER" id="PTHR10621:SF38">
    <property type="entry name" value="UBIQUITIN DOMAIN-CONTAINING PROTEIN 7SL RNA1-RELATED"/>
    <property type="match status" value="1"/>
</dbReference>
<dbReference type="AlphaFoldDB" id="A0ABD2KNR1"/>
<reference evidence="2 3" key="1">
    <citation type="submission" date="2024-10" db="EMBL/GenBank/DDBJ databases">
        <authorList>
            <person name="Kim D."/>
        </authorList>
    </citation>
    <scope>NUCLEOTIDE SEQUENCE [LARGE SCALE GENOMIC DNA]</scope>
    <source>
        <strain evidence="2">BH-2024</strain>
    </source>
</reference>
<dbReference type="SUPFAM" id="SSF54236">
    <property type="entry name" value="Ubiquitin-like"/>
    <property type="match status" value="3"/>
</dbReference>
<accession>A0ABD2KNR1</accession>
<keyword evidence="3" id="KW-1185">Reference proteome</keyword>
<feature type="domain" description="Ubiquitin-like" evidence="1">
    <location>
        <begin position="306"/>
        <end position="373"/>
    </location>
</feature>
<dbReference type="Pfam" id="PF00240">
    <property type="entry name" value="ubiquitin"/>
    <property type="match status" value="1"/>
</dbReference>
<organism evidence="2 3">
    <name type="scientific">Heterodera trifolii</name>
    <dbReference type="NCBI Taxonomy" id="157864"/>
    <lineage>
        <taxon>Eukaryota</taxon>
        <taxon>Metazoa</taxon>
        <taxon>Ecdysozoa</taxon>
        <taxon>Nematoda</taxon>
        <taxon>Chromadorea</taxon>
        <taxon>Rhabditida</taxon>
        <taxon>Tylenchina</taxon>
        <taxon>Tylenchomorpha</taxon>
        <taxon>Tylenchoidea</taxon>
        <taxon>Heteroderidae</taxon>
        <taxon>Heteroderinae</taxon>
        <taxon>Heterodera</taxon>
    </lineage>
</organism>
<dbReference type="PANTHER" id="PTHR10621">
    <property type="entry name" value="UV EXCISION REPAIR PROTEIN RAD23"/>
    <property type="match status" value="1"/>
</dbReference>
<dbReference type="SMART" id="SM00213">
    <property type="entry name" value="UBQ"/>
    <property type="match status" value="3"/>
</dbReference>
<evidence type="ECO:0000259" key="1">
    <source>
        <dbReference type="PROSITE" id="PS50053"/>
    </source>
</evidence>
<evidence type="ECO:0000313" key="3">
    <source>
        <dbReference type="Proteomes" id="UP001620626"/>
    </source>
</evidence>
<dbReference type="Proteomes" id="UP001620626">
    <property type="component" value="Unassembled WGS sequence"/>
</dbReference>
<dbReference type="InterPro" id="IPR000626">
    <property type="entry name" value="Ubiquitin-like_dom"/>
</dbReference>
<dbReference type="EMBL" id="JBICBT010000708">
    <property type="protein sequence ID" value="KAL3104518.1"/>
    <property type="molecule type" value="Genomic_DNA"/>
</dbReference>
<dbReference type="Gene3D" id="3.10.20.90">
    <property type="entry name" value="Phosphatidylinositol 3-kinase Catalytic Subunit, Chain A, domain 1"/>
    <property type="match status" value="3"/>
</dbReference>
<dbReference type="InterPro" id="IPR029071">
    <property type="entry name" value="Ubiquitin-like_domsf"/>
</dbReference>
<name>A0ABD2KNR1_9BILA</name>
<protein>
    <recommendedName>
        <fullName evidence="1">Ubiquitin-like domain-containing protein</fullName>
    </recommendedName>
</protein>
<gene>
    <name evidence="2" type="ORF">niasHT_024742</name>
</gene>
<dbReference type="CDD" id="cd17039">
    <property type="entry name" value="Ubl_ubiquitin_like"/>
    <property type="match status" value="1"/>
</dbReference>
<evidence type="ECO:0000313" key="2">
    <source>
        <dbReference type="EMBL" id="KAL3104518.1"/>
    </source>
</evidence>
<proteinExistence type="predicted"/>